<evidence type="ECO:0000256" key="2">
    <source>
        <dbReference type="ARBA" id="ARBA00022679"/>
    </source>
</evidence>
<keyword evidence="4" id="KW-1185">Reference proteome</keyword>
<dbReference type="CDD" id="cd03789">
    <property type="entry name" value="GT9_LPS_heptosyltransferase"/>
    <property type="match status" value="1"/>
</dbReference>
<dbReference type="Gene3D" id="3.40.50.2000">
    <property type="entry name" value="Glycogen Phosphorylase B"/>
    <property type="match status" value="2"/>
</dbReference>
<reference evidence="4" key="1">
    <citation type="submission" date="2023-07" db="EMBL/GenBank/DDBJ databases">
        <title>Dyadobacter sp. nov 'subterranea' isolated from contaminted grondwater.</title>
        <authorList>
            <person name="Szabo I."/>
            <person name="Al-Omari J."/>
            <person name="Szerdahelyi S.G."/>
            <person name="Rado J."/>
        </authorList>
    </citation>
    <scope>NUCLEOTIDE SEQUENCE [LARGE SCALE GENOMIC DNA]</scope>
    <source>
        <strain evidence="4">UP-52</strain>
    </source>
</reference>
<proteinExistence type="predicted"/>
<sequence length="354" mass="40727">MTIERFRQLWTHRYFKYSHILKAHLLAYQAWIYFKKKKAKFAPGQELIAIVRTEHFGDIVAAEPISRYVRSLHPNAFIVWFVKPSYHELIDFNPSIDETFGEFCVTQRRILFEKNVFDKVYPLQFSNNNHCAKCQVFLDNPIADRKGINVHTYFNFGNLLEVFAQTADLINSRTPFPADDQPRLYLQDQHRQKADSLHLPENFIVIHCQSNYAPKDWPAARWDQLVQWLSENYSYHIVEIGLKSNLTTKESSYRNLCGQLSILETAEVIRRADFFIGLDSGPSHLANAGGTTGIILMGSLGAFPSYNPYSGSYGRQENAFFVRQEGKMCSELSCEFVKEKVANALETSALTKGE</sequence>
<dbReference type="PANTHER" id="PTHR30160">
    <property type="entry name" value="TETRAACYLDISACCHARIDE 4'-KINASE-RELATED"/>
    <property type="match status" value="1"/>
</dbReference>
<accession>A0ABR9WF27</accession>
<dbReference type="SUPFAM" id="SSF53756">
    <property type="entry name" value="UDP-Glycosyltransferase/glycogen phosphorylase"/>
    <property type="match status" value="1"/>
</dbReference>
<keyword evidence="1" id="KW-0328">Glycosyltransferase</keyword>
<dbReference type="EMBL" id="JACYGY010000001">
    <property type="protein sequence ID" value="MBE9464098.1"/>
    <property type="molecule type" value="Genomic_DNA"/>
</dbReference>
<keyword evidence="2" id="KW-0808">Transferase</keyword>
<dbReference type="Proteomes" id="UP000634134">
    <property type="component" value="Unassembled WGS sequence"/>
</dbReference>
<dbReference type="InterPro" id="IPR002201">
    <property type="entry name" value="Glyco_trans_9"/>
</dbReference>
<dbReference type="RefSeq" id="WP_194122177.1">
    <property type="nucleotide sequence ID" value="NZ_JACYGY010000001.1"/>
</dbReference>
<evidence type="ECO:0000256" key="1">
    <source>
        <dbReference type="ARBA" id="ARBA00022676"/>
    </source>
</evidence>
<evidence type="ECO:0000313" key="3">
    <source>
        <dbReference type="EMBL" id="MBE9464098.1"/>
    </source>
</evidence>
<name>A0ABR9WF27_9BACT</name>
<dbReference type="Pfam" id="PF01075">
    <property type="entry name" value="Glyco_transf_9"/>
    <property type="match status" value="1"/>
</dbReference>
<comment type="caution">
    <text evidence="3">The sequence shown here is derived from an EMBL/GenBank/DDBJ whole genome shotgun (WGS) entry which is preliminary data.</text>
</comment>
<dbReference type="InterPro" id="IPR051199">
    <property type="entry name" value="LPS_LOS_Heptosyltrfase"/>
</dbReference>
<dbReference type="PANTHER" id="PTHR30160:SF1">
    <property type="entry name" value="LIPOPOLYSACCHARIDE 1,2-N-ACETYLGLUCOSAMINETRANSFERASE-RELATED"/>
    <property type="match status" value="1"/>
</dbReference>
<gene>
    <name evidence="3" type="ORF">IEE83_19610</name>
</gene>
<protein>
    <submittedName>
        <fullName evidence="3">Glycosyltransferase family 9 protein</fullName>
    </submittedName>
</protein>
<organism evidence="3 4">
    <name type="scientific">Dyadobacter subterraneus</name>
    <dbReference type="NCBI Taxonomy" id="2773304"/>
    <lineage>
        <taxon>Bacteria</taxon>
        <taxon>Pseudomonadati</taxon>
        <taxon>Bacteroidota</taxon>
        <taxon>Cytophagia</taxon>
        <taxon>Cytophagales</taxon>
        <taxon>Spirosomataceae</taxon>
        <taxon>Dyadobacter</taxon>
    </lineage>
</organism>
<evidence type="ECO:0000313" key="4">
    <source>
        <dbReference type="Proteomes" id="UP000634134"/>
    </source>
</evidence>